<dbReference type="InterPro" id="IPR004013">
    <property type="entry name" value="PHP_dom"/>
</dbReference>
<feature type="domain" description="PHP" evidence="9">
    <location>
        <begin position="7"/>
        <end position="183"/>
    </location>
</feature>
<comment type="caution">
    <text evidence="10">The sequence shown here is derived from an EMBL/GenBank/DDBJ whole genome shotgun (WGS) entry which is preliminary data.</text>
</comment>
<gene>
    <name evidence="10" type="ORF">FYJ51_04915</name>
</gene>
<dbReference type="InterPro" id="IPR010140">
    <property type="entry name" value="Histidinol_P_phosphatase_HisJ"/>
</dbReference>
<evidence type="ECO:0000256" key="4">
    <source>
        <dbReference type="ARBA" id="ARBA00022605"/>
    </source>
</evidence>
<evidence type="ECO:0000256" key="8">
    <source>
        <dbReference type="RuleBase" id="RU366003"/>
    </source>
</evidence>
<dbReference type="InterPro" id="IPR016195">
    <property type="entry name" value="Pol/histidinol_Pase-like"/>
</dbReference>
<comment type="pathway">
    <text evidence="1 8">Amino-acid biosynthesis; L-histidine biosynthesis; L-histidine from 5-phospho-alpha-D-ribose 1-diphosphate: step 8/9.</text>
</comment>
<evidence type="ECO:0000256" key="3">
    <source>
        <dbReference type="ARBA" id="ARBA00013085"/>
    </source>
</evidence>
<sequence>MIQTNWHTHTKRCGHAEGEDEAYVQAAVKAGLKILGFSDHAPYPIPTPGDCMPIELYDDYVSSITALKEKYAGTIEIHLGMEVEYYPSQWETLKRWRKEMEYCILGQHCLSFHGFSSYDLTEAEQLDQYFDCLEEACRHGLCDYIAHPDVCLWSYPRLDESVRTLAEKIADLSLRYDMPLELNCGSGVRDYGWRHYEDGDRYAYPTRTMFEVFAEKRCPVIIGMDIHQPDHFLTDEYLNRALDIVKGLDLNYLNDFDLVSAAKKRKKNFF</sequence>
<evidence type="ECO:0000313" key="11">
    <source>
        <dbReference type="Proteomes" id="UP000461880"/>
    </source>
</evidence>
<dbReference type="GO" id="GO:0004401">
    <property type="term" value="F:histidinol-phosphatase activity"/>
    <property type="evidence" value="ECO:0007669"/>
    <property type="project" value="UniProtKB-UniRule"/>
</dbReference>
<evidence type="ECO:0000256" key="2">
    <source>
        <dbReference type="ARBA" id="ARBA00009152"/>
    </source>
</evidence>
<dbReference type="Gene3D" id="3.20.20.140">
    <property type="entry name" value="Metal-dependent hydrolases"/>
    <property type="match status" value="1"/>
</dbReference>
<dbReference type="GO" id="GO:0000105">
    <property type="term" value="P:L-histidine biosynthetic process"/>
    <property type="evidence" value="ECO:0007669"/>
    <property type="project" value="UniProtKB-UniRule"/>
</dbReference>
<dbReference type="EC" id="3.1.3.15" evidence="3 8"/>
<evidence type="ECO:0000259" key="9">
    <source>
        <dbReference type="Pfam" id="PF02811"/>
    </source>
</evidence>
<comment type="catalytic activity">
    <reaction evidence="7 8">
        <text>L-histidinol phosphate + H2O = L-histidinol + phosphate</text>
        <dbReference type="Rhea" id="RHEA:14465"/>
        <dbReference type="ChEBI" id="CHEBI:15377"/>
        <dbReference type="ChEBI" id="CHEBI:43474"/>
        <dbReference type="ChEBI" id="CHEBI:57699"/>
        <dbReference type="ChEBI" id="CHEBI:57980"/>
        <dbReference type="EC" id="3.1.3.15"/>
    </reaction>
</comment>
<keyword evidence="4 8" id="KW-0028">Amino-acid biosynthesis</keyword>
<dbReference type="AlphaFoldDB" id="A0A7X2NRS5"/>
<dbReference type="PANTHER" id="PTHR21039">
    <property type="entry name" value="HISTIDINOL PHOSPHATASE-RELATED"/>
    <property type="match status" value="1"/>
</dbReference>
<keyword evidence="5 8" id="KW-0378">Hydrolase</keyword>
<evidence type="ECO:0000256" key="7">
    <source>
        <dbReference type="ARBA" id="ARBA00049158"/>
    </source>
</evidence>
<evidence type="ECO:0000256" key="6">
    <source>
        <dbReference type="ARBA" id="ARBA00023102"/>
    </source>
</evidence>
<proteinExistence type="inferred from homology"/>
<dbReference type="EMBL" id="VUMN01000008">
    <property type="protein sequence ID" value="MSS58243.1"/>
    <property type="molecule type" value="Genomic_DNA"/>
</dbReference>
<dbReference type="UniPathway" id="UPA00031">
    <property type="reaction ID" value="UER00013"/>
</dbReference>
<protein>
    <recommendedName>
        <fullName evidence="3 8">Histidinol-phosphatase</fullName>
        <shortName evidence="8">HolPase</shortName>
        <ecNumber evidence="3 8">3.1.3.15</ecNumber>
    </recommendedName>
</protein>
<comment type="similarity">
    <text evidence="2 8">Belongs to the PHP hydrolase family. HisK subfamily.</text>
</comment>
<dbReference type="Proteomes" id="UP000461880">
    <property type="component" value="Unassembled WGS sequence"/>
</dbReference>
<keyword evidence="6 8" id="KW-0368">Histidine biosynthesis</keyword>
<organism evidence="10 11">
    <name type="scientific">Stecheria intestinalis</name>
    <dbReference type="NCBI Taxonomy" id="2606630"/>
    <lineage>
        <taxon>Bacteria</taxon>
        <taxon>Bacillati</taxon>
        <taxon>Bacillota</taxon>
        <taxon>Erysipelotrichia</taxon>
        <taxon>Erysipelotrichales</taxon>
        <taxon>Erysipelotrichaceae</taxon>
        <taxon>Stecheria</taxon>
    </lineage>
</organism>
<accession>A0A7X2NRS5</accession>
<reference evidence="10 11" key="1">
    <citation type="submission" date="2019-08" db="EMBL/GenBank/DDBJ databases">
        <title>In-depth cultivation of the pig gut microbiome towards novel bacterial diversity and tailored functional studies.</title>
        <authorList>
            <person name="Wylensek D."/>
            <person name="Hitch T.C.A."/>
            <person name="Clavel T."/>
        </authorList>
    </citation>
    <scope>NUCLEOTIDE SEQUENCE [LARGE SCALE GENOMIC DNA]</scope>
    <source>
        <strain evidence="10 11">Oil+RF-744-GAM-WT-6</strain>
    </source>
</reference>
<dbReference type="Pfam" id="PF02811">
    <property type="entry name" value="PHP"/>
    <property type="match status" value="1"/>
</dbReference>
<keyword evidence="11" id="KW-1185">Reference proteome</keyword>
<dbReference type="RefSeq" id="WP_154503934.1">
    <property type="nucleotide sequence ID" value="NZ_VUMN01000008.1"/>
</dbReference>
<name>A0A7X2NRS5_9FIRM</name>
<dbReference type="PANTHER" id="PTHR21039:SF0">
    <property type="entry name" value="HISTIDINOL-PHOSPHATASE"/>
    <property type="match status" value="1"/>
</dbReference>
<evidence type="ECO:0000256" key="5">
    <source>
        <dbReference type="ARBA" id="ARBA00022801"/>
    </source>
</evidence>
<evidence type="ECO:0000256" key="1">
    <source>
        <dbReference type="ARBA" id="ARBA00004970"/>
    </source>
</evidence>
<evidence type="ECO:0000313" key="10">
    <source>
        <dbReference type="EMBL" id="MSS58243.1"/>
    </source>
</evidence>
<dbReference type="GO" id="GO:0005737">
    <property type="term" value="C:cytoplasm"/>
    <property type="evidence" value="ECO:0007669"/>
    <property type="project" value="TreeGrafter"/>
</dbReference>
<dbReference type="CDD" id="cd12110">
    <property type="entry name" value="PHP_HisPPase_Hisj_like"/>
    <property type="match status" value="1"/>
</dbReference>
<dbReference type="SUPFAM" id="SSF89550">
    <property type="entry name" value="PHP domain-like"/>
    <property type="match status" value="1"/>
</dbReference>